<dbReference type="KEGG" id="tasa:A1Q1_07575"/>
<name>J5R882_TRIAS</name>
<evidence type="ECO:0000313" key="2">
    <source>
        <dbReference type="Proteomes" id="UP000002748"/>
    </source>
</evidence>
<dbReference type="HOGENOM" id="CLU_1636615_0_0_1"/>
<proteinExistence type="predicted"/>
<gene>
    <name evidence="1" type="ORF">A1Q1_07575</name>
</gene>
<dbReference type="RefSeq" id="XP_014182443.1">
    <property type="nucleotide sequence ID" value="XM_014326968.1"/>
</dbReference>
<sequence length="162" mass="17964">MKVQRRSSDSPAQGTLSTRLGGSQDVWIATESLAKALQRLQTWSIEEPSMIVAVLAHQQECRITWRYTRSLGRRHDSRDHVPDQPAISFQYILFYVSVAPVAPVPMVKIDRSLAAARAGWVLPLLVSPPGPVATAVRHDRQINDQISMEAFPVPLSPSPAFL</sequence>
<protein>
    <submittedName>
        <fullName evidence="1">Uncharacterized protein</fullName>
    </submittedName>
</protein>
<evidence type="ECO:0000313" key="1">
    <source>
        <dbReference type="EMBL" id="EJT51218.1"/>
    </source>
</evidence>
<reference evidence="1 2" key="1">
    <citation type="journal article" date="2012" name="Eukaryot. Cell">
        <title>Draft genome sequence of CBS 2479, the standard type strain of Trichosporon asahii.</title>
        <authorList>
            <person name="Yang R.Y."/>
            <person name="Li H.T."/>
            <person name="Zhu H."/>
            <person name="Zhou G.P."/>
            <person name="Wang M."/>
            <person name="Wang L."/>
        </authorList>
    </citation>
    <scope>NUCLEOTIDE SEQUENCE [LARGE SCALE GENOMIC DNA]</scope>
    <source>
        <strain evidence="2">ATCC 90039 / CBS 2479 / JCM 2466 / KCTC 7840 / NCYC 2677 / UAMH 7654</strain>
    </source>
</reference>
<dbReference type="Proteomes" id="UP000002748">
    <property type="component" value="Unassembled WGS sequence"/>
</dbReference>
<organism evidence="1 2">
    <name type="scientific">Trichosporon asahii var. asahii (strain ATCC 90039 / CBS 2479 / JCM 2466 / KCTC 7840 / NBRC 103889/ NCYC 2677 / UAMH 7654)</name>
    <name type="common">Yeast</name>
    <dbReference type="NCBI Taxonomy" id="1186058"/>
    <lineage>
        <taxon>Eukaryota</taxon>
        <taxon>Fungi</taxon>
        <taxon>Dikarya</taxon>
        <taxon>Basidiomycota</taxon>
        <taxon>Agaricomycotina</taxon>
        <taxon>Tremellomycetes</taxon>
        <taxon>Trichosporonales</taxon>
        <taxon>Trichosporonaceae</taxon>
        <taxon>Trichosporon</taxon>
    </lineage>
</organism>
<dbReference type="AlphaFoldDB" id="J5R882"/>
<dbReference type="GeneID" id="25991087"/>
<comment type="caution">
    <text evidence="1">The sequence shown here is derived from an EMBL/GenBank/DDBJ whole genome shotgun (WGS) entry which is preliminary data.</text>
</comment>
<accession>J5R882</accession>
<dbReference type="VEuPathDB" id="FungiDB:A1Q1_07575"/>
<dbReference type="EMBL" id="ALBS01000069">
    <property type="protein sequence ID" value="EJT51218.1"/>
    <property type="molecule type" value="Genomic_DNA"/>
</dbReference>